<name>A0A6M3XXU8_9ZZZZ</name>
<organism evidence="1">
    <name type="scientific">viral metagenome</name>
    <dbReference type="NCBI Taxonomy" id="1070528"/>
    <lineage>
        <taxon>unclassified sequences</taxon>
        <taxon>metagenomes</taxon>
        <taxon>organismal metagenomes</taxon>
    </lineage>
</organism>
<dbReference type="AlphaFoldDB" id="A0A6M3XXU8"/>
<proteinExistence type="predicted"/>
<evidence type="ECO:0000313" key="1">
    <source>
        <dbReference type="EMBL" id="QJI01584.1"/>
    </source>
</evidence>
<protein>
    <recommendedName>
        <fullName evidence="2">Portal protein</fullName>
    </recommendedName>
</protein>
<dbReference type="EMBL" id="MT144934">
    <property type="protein sequence ID" value="QJI01584.1"/>
    <property type="molecule type" value="Genomic_DNA"/>
</dbReference>
<gene>
    <name evidence="1" type="ORF">TM448B02660_0005</name>
</gene>
<sequence length="620" mass="71031">MKKHKFNEQVENHLAQIVVDREYVTGKINQHREFSDFEAYIDMFDAERSEKDYDWMSDISIPEFASHMLTQSSIDVGQYFQTRDFVECFIYDEGEKFNKAAKANQELINRTLNRKDLYHYQKFVRSKLINHLGGHVDYQCWWERDGYKETEFGEDDYGEPFEYDVDVVTKDRFCYEVLDPRNVFTDSKYCYSSQERDWVLIRSERTLTRLKKEAKTFGYFNLDLLEDDKTSSSYKTETFTETVEGNTGGKVRPENKTGGHFDILKRYGKFWIDKNGKPGIDENGEPKDGADFREAVMTFAVRGGTKTLIGFHEQPYEDAYGNKYRPIIRGLCYIHPTNDAGVGDGKYAHDLQIGINDTFNVAQDRTMLATMPTLKGKKYIAEDTDTIYFEPNHMMELNEPGDVEEFKLSSDTGGALNQLAMLYSKMQQADSIYPTTMGALPSISSTTATAVAGSEQRSNQRTNYKSMTFEYTALTELYWMITQMTYQYATEDTARQLMGDKMYDFNPALDYTYKPLSQSIETEYSKNAKVKMWIQMVGYIVNIQHPDAVNLLNYILSKVAELMGDEFSKFSKMLLSPGESLQRGNNQQAMPGPGGGASNQYMIPQSAGEAGTREAAGGFI</sequence>
<evidence type="ECO:0008006" key="2">
    <source>
        <dbReference type="Google" id="ProtNLM"/>
    </source>
</evidence>
<accession>A0A6M3XXU8</accession>
<reference evidence="1" key="1">
    <citation type="submission" date="2020-03" db="EMBL/GenBank/DDBJ databases">
        <title>The deep terrestrial virosphere.</title>
        <authorList>
            <person name="Holmfeldt K."/>
            <person name="Nilsson E."/>
            <person name="Simone D."/>
            <person name="Lopez-Fernandez M."/>
            <person name="Wu X."/>
            <person name="de Brujin I."/>
            <person name="Lundin D."/>
            <person name="Andersson A."/>
            <person name="Bertilsson S."/>
            <person name="Dopson M."/>
        </authorList>
    </citation>
    <scope>NUCLEOTIDE SEQUENCE</scope>
    <source>
        <strain evidence="1">TM448B02660</strain>
    </source>
</reference>